<dbReference type="Pfam" id="PF00476">
    <property type="entry name" value="DNA_pol_A"/>
    <property type="match status" value="1"/>
</dbReference>
<dbReference type="GO" id="GO:0006261">
    <property type="term" value="P:DNA-templated DNA replication"/>
    <property type="evidence" value="ECO:0007669"/>
    <property type="project" value="InterPro"/>
</dbReference>
<sequence length="620" mass="67009">MTTITRRHVGHTMTVHAPRAGTGEFDPAAFRADLDHVVLGLDVETRAIVEDSPGHFGPDAGLRLVQLATSDTAYVLDPADPHQRAALVETLTDQRRHFVTHTNYDVLAVWSAFGISLGQRVLDAHLLSKLLDPDERAGHGLKDLSDRFLDDGLSRAEKALHQRMWRLAPSVVRAAGDTSVGRWGWDHIPVDDPDYVTYAGLDAIYVRRLLPKLLYRCASFAHLVPVEHWLATQSTGITIRGLLLDVDYTRRALAAASAAQNRADAEIRRALGCSATSPRFADWLDGQGVQGPRTEGGQLQVTGDTLTALMADLEAGRQRLSPAAAALVEARYRVSKSSNITSNLRSFLAHADDDGRVHPQINTMRAHTARMSITHPALQTLKKGNGLRHCFRADPGHVLIGCDFSQVEVRVAAALSRDTNLMTVIASGLKLHNETAKLMFGDPFTEAQYKLAKIATFLTQYGGGAEALASQTGVDDATAAEVIRLWKAAYPGVGAYGKRLGRCDTVVTGSGRRVPGNPARRYANANYAIQSTARDLLVAAVHTLVTREGLDPAALWLFVHDEVIVQAPADQAEKVRDLVHQTMTTAFRGVPIAAEAEIVGTHWGEAGELAPATATPAVAA</sequence>
<dbReference type="EC" id="2.7.7.7" evidence="2"/>
<dbReference type="InterPro" id="IPR001098">
    <property type="entry name" value="DNA-dir_DNA_pol_A_palm_dom"/>
</dbReference>
<dbReference type="Gene3D" id="3.30.420.10">
    <property type="entry name" value="Ribonuclease H-like superfamily/Ribonuclease H"/>
    <property type="match status" value="1"/>
</dbReference>
<protein>
    <recommendedName>
        <fullName evidence="3">DNA polymerase I</fullName>
        <ecNumber evidence="2">2.7.7.7</ecNumber>
    </recommendedName>
</protein>
<evidence type="ECO:0000259" key="6">
    <source>
        <dbReference type="SMART" id="SM00482"/>
    </source>
</evidence>
<evidence type="ECO:0000256" key="4">
    <source>
        <dbReference type="ARBA" id="ARBA00022705"/>
    </source>
</evidence>
<keyword evidence="8" id="KW-1185">Reference proteome</keyword>
<dbReference type="Gene3D" id="1.10.150.20">
    <property type="entry name" value="5' to 3' exonuclease, C-terminal subdomain"/>
    <property type="match status" value="1"/>
</dbReference>
<dbReference type="SUPFAM" id="SSF53098">
    <property type="entry name" value="Ribonuclease H-like"/>
    <property type="match status" value="1"/>
</dbReference>
<comment type="similarity">
    <text evidence="1">Belongs to the DNA polymerase type-A family.</text>
</comment>
<dbReference type="InterPro" id="IPR036397">
    <property type="entry name" value="RNaseH_sf"/>
</dbReference>
<organism evidence="7 8">
    <name type="scientific">Cryptosporangium aurantiacum</name>
    <dbReference type="NCBI Taxonomy" id="134849"/>
    <lineage>
        <taxon>Bacteria</taxon>
        <taxon>Bacillati</taxon>
        <taxon>Actinomycetota</taxon>
        <taxon>Actinomycetes</taxon>
        <taxon>Cryptosporangiales</taxon>
        <taxon>Cryptosporangiaceae</taxon>
        <taxon>Cryptosporangium</taxon>
    </lineage>
</organism>
<dbReference type="Proteomes" id="UP000184440">
    <property type="component" value="Unassembled WGS sequence"/>
</dbReference>
<evidence type="ECO:0000313" key="8">
    <source>
        <dbReference type="Proteomes" id="UP000184440"/>
    </source>
</evidence>
<dbReference type="InterPro" id="IPR002562">
    <property type="entry name" value="3'-5'_exonuclease_dom"/>
</dbReference>
<evidence type="ECO:0000256" key="1">
    <source>
        <dbReference type="ARBA" id="ARBA00007705"/>
    </source>
</evidence>
<dbReference type="InterPro" id="IPR002298">
    <property type="entry name" value="DNA_polymerase_A"/>
</dbReference>
<dbReference type="Gene3D" id="3.30.70.370">
    <property type="match status" value="1"/>
</dbReference>
<accession>A0A1M7RPA5</accession>
<dbReference type="SMART" id="SM00482">
    <property type="entry name" value="POLAc"/>
    <property type="match status" value="1"/>
</dbReference>
<dbReference type="InterPro" id="IPR012337">
    <property type="entry name" value="RNaseH-like_sf"/>
</dbReference>
<dbReference type="Pfam" id="PF01612">
    <property type="entry name" value="DNA_pol_A_exo1"/>
    <property type="match status" value="1"/>
</dbReference>
<dbReference type="GO" id="GO:0003677">
    <property type="term" value="F:DNA binding"/>
    <property type="evidence" value="ECO:0007669"/>
    <property type="project" value="InterPro"/>
</dbReference>
<keyword evidence="4" id="KW-0235">DNA replication</keyword>
<dbReference type="PRINTS" id="PR00868">
    <property type="entry name" value="DNAPOLI"/>
</dbReference>
<dbReference type="EMBL" id="FRCS01000036">
    <property type="protein sequence ID" value="SHN48187.1"/>
    <property type="molecule type" value="Genomic_DNA"/>
</dbReference>
<dbReference type="InterPro" id="IPR043502">
    <property type="entry name" value="DNA/RNA_pol_sf"/>
</dbReference>
<proteinExistence type="inferred from homology"/>
<reference evidence="7 8" key="1">
    <citation type="submission" date="2016-11" db="EMBL/GenBank/DDBJ databases">
        <authorList>
            <person name="Jaros S."/>
            <person name="Januszkiewicz K."/>
            <person name="Wedrychowicz H."/>
        </authorList>
    </citation>
    <scope>NUCLEOTIDE SEQUENCE [LARGE SCALE GENOMIC DNA]</scope>
    <source>
        <strain evidence="7 8">DSM 46144</strain>
    </source>
</reference>
<feature type="domain" description="DNA-directed DNA polymerase family A palm" evidence="6">
    <location>
        <begin position="384"/>
        <end position="571"/>
    </location>
</feature>
<dbReference type="PANTHER" id="PTHR10133">
    <property type="entry name" value="DNA POLYMERASE I"/>
    <property type="match status" value="1"/>
</dbReference>
<evidence type="ECO:0000313" key="7">
    <source>
        <dbReference type="EMBL" id="SHN48187.1"/>
    </source>
</evidence>
<dbReference type="OrthoDB" id="5196455at2"/>
<dbReference type="STRING" id="134849.SAMN05443668_1365"/>
<evidence type="ECO:0000256" key="5">
    <source>
        <dbReference type="ARBA" id="ARBA00049244"/>
    </source>
</evidence>
<dbReference type="AlphaFoldDB" id="A0A1M7RPA5"/>
<dbReference type="GO" id="GO:0008408">
    <property type="term" value="F:3'-5' exonuclease activity"/>
    <property type="evidence" value="ECO:0007669"/>
    <property type="project" value="InterPro"/>
</dbReference>
<dbReference type="SUPFAM" id="SSF56672">
    <property type="entry name" value="DNA/RNA polymerases"/>
    <property type="match status" value="1"/>
</dbReference>
<evidence type="ECO:0000256" key="3">
    <source>
        <dbReference type="ARBA" id="ARBA00020311"/>
    </source>
</evidence>
<name>A0A1M7RPA5_9ACTN</name>
<gene>
    <name evidence="7" type="ORF">SAMN05443668_1365</name>
</gene>
<comment type="catalytic activity">
    <reaction evidence="5">
        <text>DNA(n) + a 2'-deoxyribonucleoside 5'-triphosphate = DNA(n+1) + diphosphate</text>
        <dbReference type="Rhea" id="RHEA:22508"/>
        <dbReference type="Rhea" id="RHEA-COMP:17339"/>
        <dbReference type="Rhea" id="RHEA-COMP:17340"/>
        <dbReference type="ChEBI" id="CHEBI:33019"/>
        <dbReference type="ChEBI" id="CHEBI:61560"/>
        <dbReference type="ChEBI" id="CHEBI:173112"/>
        <dbReference type="EC" id="2.7.7.7"/>
    </reaction>
</comment>
<evidence type="ECO:0000256" key="2">
    <source>
        <dbReference type="ARBA" id="ARBA00012417"/>
    </source>
</evidence>
<dbReference type="GO" id="GO:0006302">
    <property type="term" value="P:double-strand break repair"/>
    <property type="evidence" value="ECO:0007669"/>
    <property type="project" value="TreeGrafter"/>
</dbReference>
<dbReference type="RefSeq" id="WP_073266743.1">
    <property type="nucleotide sequence ID" value="NZ_FRCS01000036.1"/>
</dbReference>
<dbReference type="GO" id="GO:0003887">
    <property type="term" value="F:DNA-directed DNA polymerase activity"/>
    <property type="evidence" value="ECO:0007669"/>
    <property type="project" value="UniProtKB-EC"/>
</dbReference>
<dbReference type="PANTHER" id="PTHR10133:SF27">
    <property type="entry name" value="DNA POLYMERASE NU"/>
    <property type="match status" value="1"/>
</dbReference>